<feature type="transmembrane region" description="Helical" evidence="1">
    <location>
        <begin position="299"/>
        <end position="316"/>
    </location>
</feature>
<keyword evidence="1" id="KW-0472">Membrane</keyword>
<comment type="caution">
    <text evidence="2">The sequence shown here is derived from an EMBL/GenBank/DDBJ whole genome shotgun (WGS) entry which is preliminary data.</text>
</comment>
<dbReference type="Pfam" id="PF20176">
    <property type="entry name" value="DUF6541"/>
    <property type="match status" value="1"/>
</dbReference>
<protein>
    <submittedName>
        <fullName evidence="2">DUF6541 family protein</fullName>
    </submittedName>
</protein>
<feature type="transmembrane region" description="Helical" evidence="1">
    <location>
        <begin position="65"/>
        <end position="88"/>
    </location>
</feature>
<feature type="transmembrane region" description="Helical" evidence="1">
    <location>
        <begin position="402"/>
        <end position="422"/>
    </location>
</feature>
<sequence length="655" mass="70249">MPTEASTLLTVATIGTYLAVLWLPGGLAAAAAGVRGWALAASAPVFTYLIAGLAGPWLWKIGIPFNVWTFLVTTVVVVLLFAAARWFVVRRSGPIERTPSPWNRSAHVAVAVTLLAAAVVGFAVLMAAMRWDLNSIPQDWDAAYHANGIRYIAETGEGSLYATGKVNWYELPDGVFYPNAYHLVGALVFKLTGAAVPAVLNASTIMFPGILALTLVAMIRHFNGRAVTAAFTALVTVACTSATYDNLWRGPLLTFTLGIAVMPVLAIAMDAYLKRAALDTGIFFGGVAVGLLAIHSSTLFGGILFVLPLFIQRWWGHLGLIWRDALKLIVPAVVAIVVTLPHLLGALAVGGKIAIVDWPSTFPVSQSVGSLLTFQHVIALPQYWLALALWVGLVFASRLGELRWLLGSAAFFGGVWVLTASYSQPWVAKLTSPWWNDQWRLIALACVPLVVVAGHGLAQVYDFAKVGAARVKVPAGIGSYVAGGLVIAVFALVSQGLYFNLNANQVKQGYGNQPGADRHNMVVSPTEVLAFQELAKLVKPGERVLNDRRDGTVWMYALAGVQPVVGHYDGSAESPAVHTLQAEFNDYANDPAVRDAVKHLNVRYIIVDVGYVHGGKDRVDGLENLDGKPFVQKVFSNQDSTIYKLVPEPGAPVSP</sequence>
<feature type="transmembrane region" description="Helical" evidence="1">
    <location>
        <begin position="6"/>
        <end position="25"/>
    </location>
</feature>
<keyword evidence="1" id="KW-1133">Transmembrane helix</keyword>
<feature type="transmembrane region" description="Helical" evidence="1">
    <location>
        <begin position="198"/>
        <end position="219"/>
    </location>
</feature>
<feature type="transmembrane region" description="Helical" evidence="1">
    <location>
        <begin position="37"/>
        <end position="59"/>
    </location>
</feature>
<name>A0ABU4UWS5_9PSEU</name>
<keyword evidence="3" id="KW-1185">Reference proteome</keyword>
<proteinExistence type="predicted"/>
<feature type="transmembrane region" description="Helical" evidence="1">
    <location>
        <begin position="108"/>
        <end position="129"/>
    </location>
</feature>
<feature type="transmembrane region" description="Helical" evidence="1">
    <location>
        <begin position="250"/>
        <end position="269"/>
    </location>
</feature>
<keyword evidence="1" id="KW-0812">Transmembrane</keyword>
<feature type="transmembrane region" description="Helical" evidence="1">
    <location>
        <begin position="473"/>
        <end position="498"/>
    </location>
</feature>
<organism evidence="2 3">
    <name type="scientific">Lentzea sokolovensis</name>
    <dbReference type="NCBI Taxonomy" id="3095429"/>
    <lineage>
        <taxon>Bacteria</taxon>
        <taxon>Bacillati</taxon>
        <taxon>Actinomycetota</taxon>
        <taxon>Actinomycetes</taxon>
        <taxon>Pseudonocardiales</taxon>
        <taxon>Pseudonocardiaceae</taxon>
        <taxon>Lentzea</taxon>
    </lineage>
</organism>
<feature type="transmembrane region" description="Helical" evidence="1">
    <location>
        <begin position="374"/>
        <end position="395"/>
    </location>
</feature>
<dbReference type="RefSeq" id="WP_319976211.1">
    <property type="nucleotide sequence ID" value="NZ_JAXAVU010000009.1"/>
</dbReference>
<evidence type="ECO:0000313" key="3">
    <source>
        <dbReference type="Proteomes" id="UP001285352"/>
    </source>
</evidence>
<feature type="transmembrane region" description="Helical" evidence="1">
    <location>
        <begin position="442"/>
        <end position="461"/>
    </location>
</feature>
<evidence type="ECO:0000313" key="2">
    <source>
        <dbReference type="EMBL" id="MDX8143965.1"/>
    </source>
</evidence>
<gene>
    <name evidence="2" type="ORF">SK854_17740</name>
</gene>
<dbReference type="EMBL" id="JAXAVU010000009">
    <property type="protein sequence ID" value="MDX8143965.1"/>
    <property type="molecule type" value="Genomic_DNA"/>
</dbReference>
<dbReference type="InterPro" id="IPR046671">
    <property type="entry name" value="DUF6541"/>
</dbReference>
<reference evidence="2 3" key="1">
    <citation type="submission" date="2023-11" db="EMBL/GenBank/DDBJ databases">
        <title>Lentzea sokolovensis, sp. nov., Lentzea kristufkii, sp. nov., and Lentzea miocenensis, sp. nov., rare actinobacteria from Sokolov Coal Basin, Miocene lacustrine sediment, Czech Republic.</title>
        <authorList>
            <person name="Lara A."/>
            <person name="Kotroba L."/>
            <person name="Nouioui I."/>
            <person name="Neumann-Schaal M."/>
            <person name="Mast Y."/>
            <person name="Chronakova A."/>
        </authorList>
    </citation>
    <scope>NUCLEOTIDE SEQUENCE [LARGE SCALE GENOMIC DNA]</scope>
    <source>
        <strain evidence="2 3">BCCO 10_0061</strain>
    </source>
</reference>
<feature type="transmembrane region" description="Helical" evidence="1">
    <location>
        <begin position="328"/>
        <end position="354"/>
    </location>
</feature>
<accession>A0ABU4UWS5</accession>
<evidence type="ECO:0000256" key="1">
    <source>
        <dbReference type="SAM" id="Phobius"/>
    </source>
</evidence>
<dbReference type="Proteomes" id="UP001285352">
    <property type="component" value="Unassembled WGS sequence"/>
</dbReference>